<evidence type="ECO:0000313" key="1">
    <source>
        <dbReference type="EMBL" id="MFD2762497.1"/>
    </source>
</evidence>
<organism evidence="1 2">
    <name type="scientific">Lentibacillus juripiscarius</name>
    <dbReference type="NCBI Taxonomy" id="257446"/>
    <lineage>
        <taxon>Bacteria</taxon>
        <taxon>Bacillati</taxon>
        <taxon>Bacillota</taxon>
        <taxon>Bacilli</taxon>
        <taxon>Bacillales</taxon>
        <taxon>Bacillaceae</taxon>
        <taxon>Lentibacillus</taxon>
    </lineage>
</organism>
<proteinExistence type="predicted"/>
<gene>
    <name evidence="1" type="ORF">ACFSUO_16190</name>
</gene>
<name>A0ABW5V9I9_9BACI</name>
<evidence type="ECO:0000313" key="2">
    <source>
        <dbReference type="Proteomes" id="UP001597502"/>
    </source>
</evidence>
<dbReference type="Proteomes" id="UP001597502">
    <property type="component" value="Unassembled WGS sequence"/>
</dbReference>
<sequence length="152" mass="17358">MGRRKFITSLAGLILLIVVTTFVLKFNDVESANKEVIRYDHTLSGESEHWTAELQVKGERVFYEEDDVMKGETEGGSDFILTYKGSLDELASVRELSYEYGSTRLELKVEQPFRKKAFTDSTNKLPEKDATMEVKVQWGDKTETFTLTADNQ</sequence>
<dbReference type="RefSeq" id="WP_382396065.1">
    <property type="nucleotide sequence ID" value="NZ_JBHUNA010000042.1"/>
</dbReference>
<accession>A0ABW5V9I9</accession>
<protein>
    <submittedName>
        <fullName evidence="1">Uncharacterized protein</fullName>
    </submittedName>
</protein>
<dbReference type="EMBL" id="JBHUNA010000042">
    <property type="protein sequence ID" value="MFD2762497.1"/>
    <property type="molecule type" value="Genomic_DNA"/>
</dbReference>
<keyword evidence="2" id="KW-1185">Reference proteome</keyword>
<comment type="caution">
    <text evidence="1">The sequence shown here is derived from an EMBL/GenBank/DDBJ whole genome shotgun (WGS) entry which is preliminary data.</text>
</comment>
<reference evidence="2" key="1">
    <citation type="journal article" date="2019" name="Int. J. Syst. Evol. Microbiol.">
        <title>The Global Catalogue of Microorganisms (GCM) 10K type strain sequencing project: providing services to taxonomists for standard genome sequencing and annotation.</title>
        <authorList>
            <consortium name="The Broad Institute Genomics Platform"/>
            <consortium name="The Broad Institute Genome Sequencing Center for Infectious Disease"/>
            <person name="Wu L."/>
            <person name="Ma J."/>
        </authorList>
    </citation>
    <scope>NUCLEOTIDE SEQUENCE [LARGE SCALE GENOMIC DNA]</scope>
    <source>
        <strain evidence="2">TISTR 1535</strain>
    </source>
</reference>